<accession>A0A5B8STS1</accession>
<keyword evidence="3" id="KW-1185">Reference proteome</keyword>
<gene>
    <name evidence="2" type="ORF">FGL86_16235</name>
</gene>
<dbReference type="RefSeq" id="WP_147185736.1">
    <property type="nucleotide sequence ID" value="NZ_CP042382.1"/>
</dbReference>
<dbReference type="InterPro" id="IPR005618">
    <property type="entry name" value="OMPW"/>
</dbReference>
<evidence type="ECO:0000256" key="1">
    <source>
        <dbReference type="SAM" id="SignalP"/>
    </source>
</evidence>
<evidence type="ECO:0000313" key="2">
    <source>
        <dbReference type="EMBL" id="QEA40469.1"/>
    </source>
</evidence>
<dbReference type="AlphaFoldDB" id="A0A5B8STS1"/>
<organism evidence="2 3">
    <name type="scientific">Pistricoccus aurantiacus</name>
    <dbReference type="NCBI Taxonomy" id="1883414"/>
    <lineage>
        <taxon>Bacteria</taxon>
        <taxon>Pseudomonadati</taxon>
        <taxon>Pseudomonadota</taxon>
        <taxon>Gammaproteobacteria</taxon>
        <taxon>Oceanospirillales</taxon>
        <taxon>Halomonadaceae</taxon>
        <taxon>Pistricoccus</taxon>
    </lineage>
</organism>
<dbReference type="GO" id="GO:0019867">
    <property type="term" value="C:outer membrane"/>
    <property type="evidence" value="ECO:0007669"/>
    <property type="project" value="InterPro"/>
</dbReference>
<dbReference type="PANTHER" id="PTHR36920">
    <property type="match status" value="1"/>
</dbReference>
<protein>
    <submittedName>
        <fullName evidence="2">OmpW family protein</fullName>
    </submittedName>
</protein>
<dbReference type="Gene3D" id="2.40.160.20">
    <property type="match status" value="1"/>
</dbReference>
<feature type="chain" id="PRO_5023086005" evidence="1">
    <location>
        <begin position="26"/>
        <end position="205"/>
    </location>
</feature>
<dbReference type="EMBL" id="CP042382">
    <property type="protein sequence ID" value="QEA40469.1"/>
    <property type="molecule type" value="Genomic_DNA"/>
</dbReference>
<reference evidence="2 3" key="1">
    <citation type="submission" date="2019-06" db="EMBL/GenBank/DDBJ databases">
        <title>Genome analyses of bacteria isolated from kimchi.</title>
        <authorList>
            <person name="Lee S."/>
            <person name="Ahn S."/>
            <person name="Roh S."/>
        </authorList>
    </citation>
    <scope>NUCLEOTIDE SEQUENCE [LARGE SCALE GENOMIC DNA]</scope>
    <source>
        <strain evidence="2 3">CBA4606</strain>
    </source>
</reference>
<dbReference type="Pfam" id="PF03922">
    <property type="entry name" value="OmpW"/>
    <property type="match status" value="1"/>
</dbReference>
<dbReference type="OrthoDB" id="9807574at2"/>
<name>A0A5B8STS1_9GAMM</name>
<dbReference type="SUPFAM" id="SSF56925">
    <property type="entry name" value="OMPA-like"/>
    <property type="match status" value="1"/>
</dbReference>
<dbReference type="Proteomes" id="UP000321272">
    <property type="component" value="Chromosome"/>
</dbReference>
<dbReference type="KEGG" id="paur:FGL86_16235"/>
<evidence type="ECO:0000313" key="3">
    <source>
        <dbReference type="Proteomes" id="UP000321272"/>
    </source>
</evidence>
<sequence>MHKTKLFSAALVAAGSLFATQSALAYGAGDFFVRGGIAKTDVKSDNGSAAGQDLDISDENGFYYGVGYIFHDKLGVELNGTEKFEHDLALENAGGIGSADRMPVNLMLNFYPLGGTDNKVQPYIGAGVNYTRFSGEDTVLNDVQIDDSWGATGQIGVDLAITDNLMLNGFANYADVDADIDLNGNRAGEAEVDPVTIGGGVTLRF</sequence>
<proteinExistence type="predicted"/>
<dbReference type="PANTHER" id="PTHR36920:SF1">
    <property type="entry name" value="OUTER MEMBRANE PROTEIN W"/>
    <property type="match status" value="1"/>
</dbReference>
<dbReference type="GO" id="GO:0055085">
    <property type="term" value="P:transmembrane transport"/>
    <property type="evidence" value="ECO:0007669"/>
    <property type="project" value="TreeGrafter"/>
</dbReference>
<feature type="signal peptide" evidence="1">
    <location>
        <begin position="1"/>
        <end position="25"/>
    </location>
</feature>
<keyword evidence="1" id="KW-0732">Signal</keyword>
<dbReference type="InterPro" id="IPR011250">
    <property type="entry name" value="OMP/PagP_B-barrel"/>
</dbReference>